<comment type="caution">
    <text evidence="2">The sequence shown here is derived from an EMBL/GenBank/DDBJ whole genome shotgun (WGS) entry which is preliminary data.</text>
</comment>
<protein>
    <submittedName>
        <fullName evidence="2">Uncharacterized protein</fullName>
    </submittedName>
</protein>
<organism evidence="2 3">
    <name type="scientific">Hypsizygus marmoreus</name>
    <name type="common">White beech mushroom</name>
    <name type="synonym">Agaricus marmoreus</name>
    <dbReference type="NCBI Taxonomy" id="39966"/>
    <lineage>
        <taxon>Eukaryota</taxon>
        <taxon>Fungi</taxon>
        <taxon>Dikarya</taxon>
        <taxon>Basidiomycota</taxon>
        <taxon>Agaricomycotina</taxon>
        <taxon>Agaricomycetes</taxon>
        <taxon>Agaricomycetidae</taxon>
        <taxon>Agaricales</taxon>
        <taxon>Tricholomatineae</taxon>
        <taxon>Lyophyllaceae</taxon>
        <taxon>Hypsizygus</taxon>
    </lineage>
</organism>
<sequence>MALGTSTGGNYLFQTDTVLHKHETWHDSGAKWISTLQFDWAQKNTSRVVLQATIEARVRIEEWTRWSLFGIQPIRGRYSDFQDVLAAYQQHTTAGHACHKLVVSGRIEKNRSQAGGRKARIPYIDTNLIASSTSSTPQPMEVDHSILDIPSPAPRIPSPPPPKFMATGRPQRQYRLPARYRDVLPEPPLPAAEPKPEPLVHRMFLLVQNQFQTAVNSFGLWRDYLYHNPAEPQSLSEPSDIEENCPCHSHANESIALLNQWQNSGGSGKSDQEINRLVEDVLLHPEFRAEDLKGFNAQRENHRADEYIPKSSYLEKFTETSVEIEVPSGDKTIPPRCFSVPGLLYCKLMSVIHAAFADPLAAKFHLSPYKIFHKSAMTGEDERAYSELYDSDVFIEEHDKVQRVPLPPDDPHCKREKIVAALMFWSDSTHLANFGTAKLWPIYVLLGNLSKYLRAQPNSGATHHLAYIPSLPDFIQDELSSSHSKWGTQKKDILTHLRRELMHAVWKFLLDDEFIHAYTYGIVIKCLDGIEQRVYPRIFTYSADYPEKNALPITGVAVETLLKPTSSVPTVNAFVDCLGADFSPSSMLVVDLMHEFELGIWKALFIHLIRMLYAAAPNGSLVNELDRRFRQIPTFGNSTIRRFANNTSEMKKLAANDKYLTEYQCTIPAFEGLLDEPHNSCLMKLLYRTAEWHGFAKLRLQTDSTITHLDQVMKEFGLLMRQFRDLSCTTFKTTELPREATARGHRAQKKHTAATISVAANPTTTPVTTAPTARVATLLPATTTPSNVVPSCDVPPVVTAPMESAVSTTRKPKTLNLFTYKFHALGDYVAMIRQFGGTDSFSTQLLYTLTNKRTAAKQIGKRVRRLQKAQQAMARRALHVRANAKAHSSRSDTGSKDFEDVANDLMQHHHITHSKNCPLDIFSLVQNNPGDPAYARFIPKLQDHILGRLLKREFDGDAHEDFTHEDRNTVRILGNKVYHGSICCINYTTYDIRRDMDCINPRSHSDIMVRSPETGDGAEPYWYARVLGVFYAMVSTSHPLTSDHSVQRMEFLWVRWFGVEPGYHYGFRQARLPKLGFIKSTDDYAFAFLNPAHVICGCHLIPAFAAGRTSGLLPVSRSAARVLNPEDSDDWVNFYVGIFVDRDMMMRHYGGGIGHQENTVIAMPQERREVEEVEAAVLDCQVASGDKESDDDELDPSDDDMDSGDGEPSGGDGSDGDDSDGPDGADDGNFAPSGILDDAVDSQQWVENVKRPQEVLSPSVAQPQSNEAEPGRDTLPLRKKHKLEKLDEVAVMHLQLDKILASRSKGRFFFRSCSPTVRLHPWPCYSGIWPTPNIPAVPQQSPDQIFTSKSCFTSISLNSSPITIAFRSPWFAYILPLFPMLSTAFEPFPQNPRIGLPQYYSKCWTDSRTPAPHSKNFRRCLNHIPNSDVKFSIRHIFNA</sequence>
<accession>A0A369JG29</accession>
<evidence type="ECO:0000313" key="3">
    <source>
        <dbReference type="Proteomes" id="UP000076154"/>
    </source>
</evidence>
<keyword evidence="3" id="KW-1185">Reference proteome</keyword>
<feature type="compositionally biased region" description="Acidic residues" evidence="1">
    <location>
        <begin position="1188"/>
        <end position="1205"/>
    </location>
</feature>
<dbReference type="OrthoDB" id="3183767at2759"/>
<dbReference type="InterPro" id="IPR041078">
    <property type="entry name" value="Plavaka"/>
</dbReference>
<feature type="region of interest" description="Disordered" evidence="1">
    <location>
        <begin position="1251"/>
        <end position="1276"/>
    </location>
</feature>
<dbReference type="Proteomes" id="UP000076154">
    <property type="component" value="Unassembled WGS sequence"/>
</dbReference>
<name>A0A369JG29_HYPMA</name>
<dbReference type="STRING" id="39966.A0A369JG29"/>
<evidence type="ECO:0000313" key="2">
    <source>
        <dbReference type="EMBL" id="RDB20858.1"/>
    </source>
</evidence>
<gene>
    <name evidence="2" type="ORF">Hypma_012076</name>
</gene>
<proteinExistence type="predicted"/>
<dbReference type="EMBL" id="LUEZ02000056">
    <property type="protein sequence ID" value="RDB20858.1"/>
    <property type="molecule type" value="Genomic_DNA"/>
</dbReference>
<dbReference type="Pfam" id="PF18759">
    <property type="entry name" value="Plavaka"/>
    <property type="match status" value="1"/>
</dbReference>
<dbReference type="InParanoid" id="A0A369JG29"/>
<feature type="compositionally biased region" description="Acidic residues" evidence="1">
    <location>
        <begin position="1214"/>
        <end position="1226"/>
    </location>
</feature>
<evidence type="ECO:0000256" key="1">
    <source>
        <dbReference type="SAM" id="MobiDB-lite"/>
    </source>
</evidence>
<feature type="region of interest" description="Disordered" evidence="1">
    <location>
        <begin position="1180"/>
        <end position="1235"/>
    </location>
</feature>
<reference evidence="2" key="1">
    <citation type="submission" date="2018-04" db="EMBL/GenBank/DDBJ databases">
        <title>Whole genome sequencing of Hypsizygus marmoreus.</title>
        <authorList>
            <person name="Choi I.-G."/>
            <person name="Min B."/>
            <person name="Kim J.-G."/>
            <person name="Kim S."/>
            <person name="Oh Y.-L."/>
            <person name="Kong W.-S."/>
            <person name="Park H."/>
            <person name="Jeong J."/>
            <person name="Song E.-S."/>
        </authorList>
    </citation>
    <scope>NUCLEOTIDE SEQUENCE [LARGE SCALE GENOMIC DNA]</scope>
    <source>
        <strain evidence="2">51987-8</strain>
    </source>
</reference>